<sequence length="105" mass="11820">MNGYQISFYMQQNDRHDGHALCDWLVKLAGELELRGVTVIAGTEGIGHDGRLHSAHFFELGDQPVKVMMAVNEEQSDKLFARLKGEKLRLFYIKAPVEFGVVGED</sequence>
<dbReference type="SUPFAM" id="SSF54913">
    <property type="entry name" value="GlnB-like"/>
    <property type="match status" value="1"/>
</dbReference>
<dbReference type="InterPro" id="IPR003793">
    <property type="entry name" value="UPF0166"/>
</dbReference>
<comment type="caution">
    <text evidence="2">The sequence shown here is derived from an EMBL/GenBank/DDBJ whole genome shotgun (WGS) entry which is preliminary data.</text>
</comment>
<dbReference type="AlphaFoldDB" id="A0A969WCL9"/>
<dbReference type="EMBL" id="JAAVXB010000009">
    <property type="protein sequence ID" value="NKF23749.1"/>
    <property type="molecule type" value="Genomic_DNA"/>
</dbReference>
<gene>
    <name evidence="2" type="ORF">G7Y82_15635</name>
</gene>
<comment type="similarity">
    <text evidence="1">Belongs to the UPF0166 family.</text>
</comment>
<dbReference type="Gene3D" id="3.30.70.120">
    <property type="match status" value="1"/>
</dbReference>
<organism evidence="2 3">
    <name type="scientific">Solimonas marina</name>
    <dbReference type="NCBI Taxonomy" id="2714601"/>
    <lineage>
        <taxon>Bacteria</taxon>
        <taxon>Pseudomonadati</taxon>
        <taxon>Pseudomonadota</taxon>
        <taxon>Gammaproteobacteria</taxon>
        <taxon>Nevskiales</taxon>
        <taxon>Nevskiaceae</taxon>
        <taxon>Solimonas</taxon>
    </lineage>
</organism>
<evidence type="ECO:0000313" key="2">
    <source>
        <dbReference type="EMBL" id="NKF23749.1"/>
    </source>
</evidence>
<keyword evidence="3" id="KW-1185">Reference proteome</keyword>
<accession>A0A969WCL9</accession>
<evidence type="ECO:0000256" key="1">
    <source>
        <dbReference type="ARBA" id="ARBA00010554"/>
    </source>
</evidence>
<protein>
    <submittedName>
        <fullName evidence="2">DUF190 domain-containing protein</fullName>
    </submittedName>
</protein>
<name>A0A969WCL9_9GAMM</name>
<dbReference type="RefSeq" id="WP_168149067.1">
    <property type="nucleotide sequence ID" value="NZ_JAAVXB010000009.1"/>
</dbReference>
<dbReference type="InterPro" id="IPR011322">
    <property type="entry name" value="N-reg_PII-like_a/b"/>
</dbReference>
<dbReference type="Pfam" id="PF02641">
    <property type="entry name" value="DUF190"/>
    <property type="match status" value="1"/>
</dbReference>
<reference evidence="2" key="1">
    <citation type="submission" date="2020-03" db="EMBL/GenBank/DDBJ databases">
        <title>Solimonas marina sp. nov., isolated from deep seawater of the Pacific Ocean.</title>
        <authorList>
            <person name="Liu X."/>
            <person name="Lai Q."/>
            <person name="Sun F."/>
            <person name="Gai Y."/>
            <person name="Li G."/>
            <person name="Shao Z."/>
        </authorList>
    </citation>
    <scope>NUCLEOTIDE SEQUENCE</scope>
    <source>
        <strain evidence="2">C16B3</strain>
    </source>
</reference>
<dbReference type="InterPro" id="IPR015867">
    <property type="entry name" value="N-reg_PII/ATP_PRibTrfase_C"/>
</dbReference>
<proteinExistence type="inferred from homology"/>
<dbReference type="Proteomes" id="UP000653472">
    <property type="component" value="Unassembled WGS sequence"/>
</dbReference>
<evidence type="ECO:0000313" key="3">
    <source>
        <dbReference type="Proteomes" id="UP000653472"/>
    </source>
</evidence>